<dbReference type="PANTHER" id="PTHR23244">
    <property type="entry name" value="KELCH REPEAT DOMAIN"/>
    <property type="match status" value="1"/>
</dbReference>
<dbReference type="SUPFAM" id="SSF50965">
    <property type="entry name" value="Galactose oxidase, central domain"/>
    <property type="match status" value="1"/>
</dbReference>
<dbReference type="OrthoDB" id="10251809at2759"/>
<dbReference type="EMBL" id="JAGMWT010000005">
    <property type="protein sequence ID" value="KAH7128716.1"/>
    <property type="molecule type" value="Genomic_DNA"/>
</dbReference>
<keyword evidence="4" id="KW-1185">Reference proteome</keyword>
<sequence length="650" mass="72090">MFRLNYYTVKMHLRLLFLLFTVTYLARAQDNGVDIVRDRCVRWHHSSMLRDKSVFVDGGVQLYRKNGTSWIGFSKYIFEIDMSAPWDATTNFTEKRIGRFGNTMMNANPPNMVRGALYRGLEKDRRLFTFGGSTFLANQSDPDWKPPSLTEDSLWSYDTEAMSWGQYNIDKAVPRRPNWGSVTEAIPIGLGFFLNGQVDRGSSYVLFSTTEYINGTLVHETDNQITYLGGMIIIDMTTATARNVSTDTLGAPRVAGGLVHGPRFGKTKNGTLVAFGGMRSGNVKNNTFNNGILIDFNTVSLCDTFNDADVIWYNQSTSGETPPPRIDFCVLPAVKSAKDNSSHNVYMYGGYDPMKNASYDDVYILSLPSFTWTKVYSGQNPKFGHTCHSAGNRQMMTVGGLLDTNLYAVETTGQLPNLNTSKCDRWGGVALFDLSNLTWGSFFNPYAPEYQLPTKLVDVIGGSMDGGATMSAPVSGFADAAIYTMFHPPPPTNTSPTTTSSSSILPTIPPSKKHNSAYIAGAVVGSLAGVLIIVGLVAWIVYRRRRRATHPSIPRDYEEYRDKKLEHQELPADILPVELPESQCFAERRDTKSECQELPAEILPLKPPQSQCFAELECERPSVEIATSSVGSPGEGICEAWLRNQNEKQS</sequence>
<dbReference type="Gene3D" id="2.120.10.80">
    <property type="entry name" value="Kelch-type beta propeller"/>
    <property type="match status" value="1"/>
</dbReference>
<name>A0A9P9IQE2_9PLEO</name>
<evidence type="ECO:0000313" key="4">
    <source>
        <dbReference type="Proteomes" id="UP000700596"/>
    </source>
</evidence>
<evidence type="ECO:0000256" key="1">
    <source>
        <dbReference type="SAM" id="Phobius"/>
    </source>
</evidence>
<keyword evidence="1" id="KW-0812">Transmembrane</keyword>
<dbReference type="PANTHER" id="PTHR23244:SF471">
    <property type="entry name" value="GUANINE NUCLEOTIDE-BINDING PROTEIN SUBUNIT BETA 1-RELATED"/>
    <property type="match status" value="1"/>
</dbReference>
<accession>A0A9P9IQE2</accession>
<comment type="caution">
    <text evidence="3">The sequence shown here is derived from an EMBL/GenBank/DDBJ whole genome shotgun (WGS) entry which is preliminary data.</text>
</comment>
<dbReference type="CDD" id="cd12087">
    <property type="entry name" value="TM_EGFR-like"/>
    <property type="match status" value="1"/>
</dbReference>
<keyword evidence="1" id="KW-1133">Transmembrane helix</keyword>
<proteinExistence type="predicted"/>
<reference evidence="3" key="1">
    <citation type="journal article" date="2021" name="Nat. Commun.">
        <title>Genetic determinants of endophytism in the Arabidopsis root mycobiome.</title>
        <authorList>
            <person name="Mesny F."/>
            <person name="Miyauchi S."/>
            <person name="Thiergart T."/>
            <person name="Pickel B."/>
            <person name="Atanasova L."/>
            <person name="Karlsson M."/>
            <person name="Huettel B."/>
            <person name="Barry K.W."/>
            <person name="Haridas S."/>
            <person name="Chen C."/>
            <person name="Bauer D."/>
            <person name="Andreopoulos W."/>
            <person name="Pangilinan J."/>
            <person name="LaButti K."/>
            <person name="Riley R."/>
            <person name="Lipzen A."/>
            <person name="Clum A."/>
            <person name="Drula E."/>
            <person name="Henrissat B."/>
            <person name="Kohler A."/>
            <person name="Grigoriev I.V."/>
            <person name="Martin F.M."/>
            <person name="Hacquard S."/>
        </authorList>
    </citation>
    <scope>NUCLEOTIDE SEQUENCE</scope>
    <source>
        <strain evidence="3">MPI-CAGE-CH-0243</strain>
    </source>
</reference>
<dbReference type="InterPro" id="IPR011043">
    <property type="entry name" value="Gal_Oxase/kelch_b-propeller"/>
</dbReference>
<keyword evidence="1" id="KW-0472">Membrane</keyword>
<keyword evidence="2" id="KW-0732">Signal</keyword>
<feature type="signal peptide" evidence="2">
    <location>
        <begin position="1"/>
        <end position="28"/>
    </location>
</feature>
<evidence type="ECO:0000256" key="2">
    <source>
        <dbReference type="SAM" id="SignalP"/>
    </source>
</evidence>
<feature type="transmembrane region" description="Helical" evidence="1">
    <location>
        <begin position="517"/>
        <end position="542"/>
    </location>
</feature>
<evidence type="ECO:0000313" key="3">
    <source>
        <dbReference type="EMBL" id="KAH7128716.1"/>
    </source>
</evidence>
<organism evidence="3 4">
    <name type="scientific">Dendryphion nanum</name>
    <dbReference type="NCBI Taxonomy" id="256645"/>
    <lineage>
        <taxon>Eukaryota</taxon>
        <taxon>Fungi</taxon>
        <taxon>Dikarya</taxon>
        <taxon>Ascomycota</taxon>
        <taxon>Pezizomycotina</taxon>
        <taxon>Dothideomycetes</taxon>
        <taxon>Pleosporomycetidae</taxon>
        <taxon>Pleosporales</taxon>
        <taxon>Torulaceae</taxon>
        <taxon>Dendryphion</taxon>
    </lineage>
</organism>
<dbReference type="AlphaFoldDB" id="A0A9P9IQE2"/>
<evidence type="ECO:0008006" key="5">
    <source>
        <dbReference type="Google" id="ProtNLM"/>
    </source>
</evidence>
<protein>
    <recommendedName>
        <fullName evidence="5">Kelch repeat protein</fullName>
    </recommendedName>
</protein>
<feature type="chain" id="PRO_5040157606" description="Kelch repeat protein" evidence="2">
    <location>
        <begin position="29"/>
        <end position="650"/>
    </location>
</feature>
<gene>
    <name evidence="3" type="ORF">B0J11DRAFT_525578</name>
</gene>
<dbReference type="InterPro" id="IPR015915">
    <property type="entry name" value="Kelch-typ_b-propeller"/>
</dbReference>
<dbReference type="Proteomes" id="UP000700596">
    <property type="component" value="Unassembled WGS sequence"/>
</dbReference>